<dbReference type="GO" id="GO:0016020">
    <property type="term" value="C:membrane"/>
    <property type="evidence" value="ECO:0007669"/>
    <property type="project" value="UniProtKB-SubCell"/>
</dbReference>
<keyword evidence="5" id="KW-0812">Transmembrane</keyword>
<gene>
    <name evidence="6" type="ORF">CHIRRI_LOCUS10862</name>
</gene>
<feature type="signal peptide" evidence="5">
    <location>
        <begin position="1"/>
        <end position="20"/>
    </location>
</feature>
<dbReference type="InterPro" id="IPR035595">
    <property type="entry name" value="UDP_glycos_trans_CS"/>
</dbReference>
<evidence type="ECO:0000256" key="3">
    <source>
        <dbReference type="ARBA" id="ARBA00022679"/>
    </source>
</evidence>
<dbReference type="PANTHER" id="PTHR48043">
    <property type="entry name" value="EG:EG0003.4 PROTEIN-RELATED"/>
    <property type="match status" value="1"/>
</dbReference>
<dbReference type="PROSITE" id="PS00375">
    <property type="entry name" value="UDPGT"/>
    <property type="match status" value="1"/>
</dbReference>
<keyword evidence="5" id="KW-0732">Signal</keyword>
<evidence type="ECO:0000256" key="2">
    <source>
        <dbReference type="ARBA" id="ARBA00022676"/>
    </source>
</evidence>
<dbReference type="InterPro" id="IPR002213">
    <property type="entry name" value="UDP_glucos_trans"/>
</dbReference>
<comment type="subcellular location">
    <subcellularLocation>
        <location evidence="5">Membrane</location>
        <topology evidence="5">Single-pass membrane protein</topology>
    </subcellularLocation>
</comment>
<keyword evidence="7" id="KW-1185">Reference proteome</keyword>
<evidence type="ECO:0000313" key="7">
    <source>
        <dbReference type="Proteomes" id="UP001153620"/>
    </source>
</evidence>
<dbReference type="GO" id="GO:0015020">
    <property type="term" value="F:glucuronosyltransferase activity"/>
    <property type="evidence" value="ECO:0007669"/>
    <property type="project" value="UniProtKB-EC"/>
</dbReference>
<evidence type="ECO:0000256" key="5">
    <source>
        <dbReference type="RuleBase" id="RU362059"/>
    </source>
</evidence>
<keyword evidence="5" id="KW-1133">Transmembrane helix</keyword>
<dbReference type="Proteomes" id="UP001153620">
    <property type="component" value="Chromosome 3"/>
</dbReference>
<dbReference type="EMBL" id="OU895879">
    <property type="protein sequence ID" value="CAG9808016.1"/>
    <property type="molecule type" value="Genomic_DNA"/>
</dbReference>
<sequence length="518" mass="60122">MKFLINLVVIIAVTNAGTLAANILAIFPAPSYSHTIASKVLTQALAERGHYVYLITTDPRPMNHPNITQIDLSFSYKMWEDGFDFVWYKENNIGVETMINAFTTTIYDVLVKQLNSTGVQYLINHRDELKFDLVIIEAMGFLPYHAFADLFDAPLIGFNSFDAPMEVHLMQGNFVNPFVVNEAALFPYVNHRLSFFERWNVLKTFVKIIYTISIRPDIWNRYTSLTQRFFPMIDASPLELLHKIEFLMVNTHPALGFSRPMVPTTIQLGFIHIQDAKPLPTDLQKYMDNSKNGVIYMSLGSNVKSSKLNPKFVKIFLRVFESLDYDVIWKWESNVMENQPDNVLISKWLPQRDLLDHKNIKLFITQGGHQSMEEGIHCAVPMLVIPFLGDQYANANRLEQRKVGNQIDLLEMSEETLKDKILEVLKPEYKQNMVKLRDLVYDQPMTSLDKAIFWTEYVIRHKGVKHLEFAGRNVPYYQQYCLDFIAIFILSAISIGYIGNKFYKKFFKNFIDRKNKIE</sequence>
<dbReference type="FunFam" id="3.40.50.2000:FF:000050">
    <property type="entry name" value="UDP-glucuronosyltransferase"/>
    <property type="match status" value="1"/>
</dbReference>
<dbReference type="AlphaFoldDB" id="A0A9N9S4G5"/>
<protein>
    <recommendedName>
        <fullName evidence="5">UDP-glucuronosyltransferase</fullName>
        <ecNumber evidence="5">2.4.1.17</ecNumber>
    </recommendedName>
</protein>
<dbReference type="Gene3D" id="3.40.50.2000">
    <property type="entry name" value="Glycogen Phosphorylase B"/>
    <property type="match status" value="2"/>
</dbReference>
<evidence type="ECO:0000313" key="6">
    <source>
        <dbReference type="EMBL" id="CAG9808016.1"/>
    </source>
</evidence>
<dbReference type="PANTHER" id="PTHR48043:SF145">
    <property type="entry name" value="FI06409P-RELATED"/>
    <property type="match status" value="1"/>
</dbReference>
<accession>A0A9N9S4G5</accession>
<comment type="similarity">
    <text evidence="1 4">Belongs to the UDP-glycosyltransferase family.</text>
</comment>
<keyword evidence="2 4" id="KW-0328">Glycosyltransferase</keyword>
<keyword evidence="3 4" id="KW-0808">Transferase</keyword>
<keyword evidence="5" id="KW-0472">Membrane</keyword>
<feature type="transmembrane region" description="Helical" evidence="5">
    <location>
        <begin position="484"/>
        <end position="503"/>
    </location>
</feature>
<dbReference type="EC" id="2.4.1.17" evidence="5"/>
<evidence type="ECO:0000256" key="1">
    <source>
        <dbReference type="ARBA" id="ARBA00009995"/>
    </source>
</evidence>
<feature type="chain" id="PRO_5040544822" description="UDP-glucuronosyltransferase" evidence="5">
    <location>
        <begin position="21"/>
        <end position="518"/>
    </location>
</feature>
<organism evidence="6 7">
    <name type="scientific">Chironomus riparius</name>
    <dbReference type="NCBI Taxonomy" id="315576"/>
    <lineage>
        <taxon>Eukaryota</taxon>
        <taxon>Metazoa</taxon>
        <taxon>Ecdysozoa</taxon>
        <taxon>Arthropoda</taxon>
        <taxon>Hexapoda</taxon>
        <taxon>Insecta</taxon>
        <taxon>Pterygota</taxon>
        <taxon>Neoptera</taxon>
        <taxon>Endopterygota</taxon>
        <taxon>Diptera</taxon>
        <taxon>Nematocera</taxon>
        <taxon>Chironomoidea</taxon>
        <taxon>Chironomidae</taxon>
        <taxon>Chironominae</taxon>
        <taxon>Chironomus</taxon>
    </lineage>
</organism>
<proteinExistence type="inferred from homology"/>
<evidence type="ECO:0000256" key="4">
    <source>
        <dbReference type="RuleBase" id="RU003718"/>
    </source>
</evidence>
<dbReference type="OrthoDB" id="5835829at2759"/>
<dbReference type="CDD" id="cd03784">
    <property type="entry name" value="GT1_Gtf-like"/>
    <property type="match status" value="1"/>
</dbReference>
<comment type="catalytic activity">
    <reaction evidence="5">
        <text>glucuronate acceptor + UDP-alpha-D-glucuronate = acceptor beta-D-glucuronoside + UDP + H(+)</text>
        <dbReference type="Rhea" id="RHEA:21032"/>
        <dbReference type="ChEBI" id="CHEBI:15378"/>
        <dbReference type="ChEBI" id="CHEBI:58052"/>
        <dbReference type="ChEBI" id="CHEBI:58223"/>
        <dbReference type="ChEBI" id="CHEBI:132367"/>
        <dbReference type="ChEBI" id="CHEBI:132368"/>
        <dbReference type="EC" id="2.4.1.17"/>
    </reaction>
</comment>
<reference evidence="6" key="1">
    <citation type="submission" date="2022-01" db="EMBL/GenBank/DDBJ databases">
        <authorList>
            <person name="King R."/>
        </authorList>
    </citation>
    <scope>NUCLEOTIDE SEQUENCE</scope>
</reference>
<dbReference type="Pfam" id="PF00201">
    <property type="entry name" value="UDPGT"/>
    <property type="match status" value="1"/>
</dbReference>
<dbReference type="SUPFAM" id="SSF53756">
    <property type="entry name" value="UDP-Glycosyltransferase/glycogen phosphorylase"/>
    <property type="match status" value="1"/>
</dbReference>
<name>A0A9N9S4G5_9DIPT</name>
<dbReference type="InterPro" id="IPR050271">
    <property type="entry name" value="UDP-glycosyltransferase"/>
</dbReference>
<reference evidence="6" key="2">
    <citation type="submission" date="2022-10" db="EMBL/GenBank/DDBJ databases">
        <authorList>
            <consortium name="ENA_rothamsted_submissions"/>
            <consortium name="culmorum"/>
            <person name="King R."/>
        </authorList>
    </citation>
    <scope>NUCLEOTIDE SEQUENCE</scope>
</reference>